<dbReference type="Proteomes" id="UP000000393">
    <property type="component" value="Chromosome"/>
</dbReference>
<dbReference type="GO" id="GO:0015220">
    <property type="term" value="F:choline transmembrane transporter activity"/>
    <property type="evidence" value="ECO:0007669"/>
    <property type="project" value="TreeGrafter"/>
</dbReference>
<dbReference type="InterPro" id="IPR000390">
    <property type="entry name" value="Small_drug/metabolite_transptr"/>
</dbReference>
<dbReference type="eggNOG" id="COG2076">
    <property type="taxonomic scope" value="Bacteria"/>
</dbReference>
<organism evidence="10 11">
    <name type="scientific">Nitrosococcus watsoni (strain C-113)</name>
    <dbReference type="NCBI Taxonomy" id="105559"/>
    <lineage>
        <taxon>Bacteria</taxon>
        <taxon>Pseudomonadati</taxon>
        <taxon>Pseudomonadota</taxon>
        <taxon>Gammaproteobacteria</taxon>
        <taxon>Chromatiales</taxon>
        <taxon>Chromatiaceae</taxon>
        <taxon>Nitrosococcus</taxon>
    </lineage>
</organism>
<feature type="transmembrane region" description="Helical" evidence="9">
    <location>
        <begin position="84"/>
        <end position="103"/>
    </location>
</feature>
<evidence type="ECO:0000313" key="10">
    <source>
        <dbReference type="EMBL" id="ADJ29291.1"/>
    </source>
</evidence>
<dbReference type="GO" id="GO:0031460">
    <property type="term" value="P:glycine betaine transport"/>
    <property type="evidence" value="ECO:0007669"/>
    <property type="project" value="TreeGrafter"/>
</dbReference>
<dbReference type="EMBL" id="CP002086">
    <property type="protein sequence ID" value="ADJ29291.1"/>
    <property type="molecule type" value="Genomic_DNA"/>
</dbReference>
<dbReference type="GO" id="GO:0015199">
    <property type="term" value="F:amino-acid betaine transmembrane transporter activity"/>
    <property type="evidence" value="ECO:0007669"/>
    <property type="project" value="TreeGrafter"/>
</dbReference>
<reference evidence="10 11" key="1">
    <citation type="submission" date="2010-06" db="EMBL/GenBank/DDBJ databases">
        <title>Complete sequence of chromosome of Nitrosococcus watsoni C-113.</title>
        <authorList>
            <consortium name="US DOE Joint Genome Institute"/>
            <person name="Lucas S."/>
            <person name="Copeland A."/>
            <person name="Lapidus A."/>
            <person name="Cheng J.-F."/>
            <person name="Bruce D."/>
            <person name="Goodwin L."/>
            <person name="Pitluck S."/>
            <person name="Malfatti S.A."/>
            <person name="Chain P.S.G."/>
            <person name="Land M."/>
            <person name="Hauser L."/>
            <person name="Kyrpides N."/>
            <person name="Ivanova N."/>
            <person name="Cambell M.A."/>
            <person name="Heidelberg J.F."/>
            <person name="Klotz M.G."/>
            <person name="Woyke T."/>
        </authorList>
    </citation>
    <scope>NUCLEOTIDE SEQUENCE [LARGE SCALE GENOMIC DNA]</scope>
    <source>
        <strain evidence="10 11">C-113</strain>
    </source>
</reference>
<dbReference type="KEGG" id="nwa:Nwat_2494"/>
<feature type="transmembrane region" description="Helical" evidence="9">
    <location>
        <begin position="57"/>
        <end position="78"/>
    </location>
</feature>
<dbReference type="FunFam" id="1.10.3730.20:FF:000001">
    <property type="entry name" value="Quaternary ammonium compound resistance transporter SugE"/>
    <property type="match status" value="1"/>
</dbReference>
<dbReference type="Pfam" id="PF00893">
    <property type="entry name" value="Multi_Drug_Res"/>
    <property type="match status" value="1"/>
</dbReference>
<keyword evidence="3" id="KW-1003">Cell membrane</keyword>
<evidence type="ECO:0000256" key="8">
    <source>
        <dbReference type="RuleBase" id="RU003942"/>
    </source>
</evidence>
<dbReference type="AlphaFoldDB" id="D8K9T3"/>
<dbReference type="GO" id="GO:0005886">
    <property type="term" value="C:plasma membrane"/>
    <property type="evidence" value="ECO:0007669"/>
    <property type="project" value="UniProtKB-SubCell"/>
</dbReference>
<evidence type="ECO:0000313" key="11">
    <source>
        <dbReference type="Proteomes" id="UP000000393"/>
    </source>
</evidence>
<dbReference type="PANTHER" id="PTHR30561:SF1">
    <property type="entry name" value="MULTIDRUG TRANSPORTER EMRE"/>
    <property type="match status" value="1"/>
</dbReference>
<evidence type="ECO:0000256" key="6">
    <source>
        <dbReference type="ARBA" id="ARBA00023136"/>
    </source>
</evidence>
<dbReference type="InterPro" id="IPR037185">
    <property type="entry name" value="EmrE-like"/>
</dbReference>
<evidence type="ECO:0000256" key="4">
    <source>
        <dbReference type="ARBA" id="ARBA00022692"/>
    </source>
</evidence>
<proteinExistence type="inferred from homology"/>
<sequence length="109" mass="11315">MQWVFLSLAILAEVIATSSLKAAAGFTRPGPSLAVILGYGAAFYFLSLTLRTLPVGVAYAVWSGVGVALITLIAWLFYGQSLDAPALLGLALIMAGVVVLNVFSKSIAP</sequence>
<gene>
    <name evidence="10" type="ordered locus">Nwat_2494</name>
</gene>
<dbReference type="InterPro" id="IPR045324">
    <property type="entry name" value="Small_multidrug_res"/>
</dbReference>
<dbReference type="HOGENOM" id="CLU_133067_0_2_6"/>
<evidence type="ECO:0000256" key="1">
    <source>
        <dbReference type="ARBA" id="ARBA00004651"/>
    </source>
</evidence>
<keyword evidence="5 9" id="KW-1133">Transmembrane helix</keyword>
<keyword evidence="4 8" id="KW-0812">Transmembrane</keyword>
<dbReference type="STRING" id="105559.Nwat_2494"/>
<keyword evidence="11" id="KW-1185">Reference proteome</keyword>
<feature type="transmembrane region" description="Helical" evidence="9">
    <location>
        <begin position="32"/>
        <end position="50"/>
    </location>
</feature>
<dbReference type="PANTHER" id="PTHR30561">
    <property type="entry name" value="SMR FAMILY PROTON-DEPENDENT DRUG EFFLUX TRANSPORTER SUGE"/>
    <property type="match status" value="1"/>
</dbReference>
<dbReference type="Gene3D" id="1.10.3730.20">
    <property type="match status" value="1"/>
</dbReference>
<dbReference type="OrthoDB" id="9808638at2"/>
<evidence type="ECO:0000256" key="7">
    <source>
        <dbReference type="ARBA" id="ARBA00038032"/>
    </source>
</evidence>
<keyword evidence="2" id="KW-0813">Transport</keyword>
<evidence type="ECO:0000256" key="3">
    <source>
        <dbReference type="ARBA" id="ARBA00022475"/>
    </source>
</evidence>
<evidence type="ECO:0000256" key="2">
    <source>
        <dbReference type="ARBA" id="ARBA00022448"/>
    </source>
</evidence>
<dbReference type="RefSeq" id="WP_013221360.1">
    <property type="nucleotide sequence ID" value="NC_014315.1"/>
</dbReference>
<evidence type="ECO:0000256" key="5">
    <source>
        <dbReference type="ARBA" id="ARBA00022989"/>
    </source>
</evidence>
<dbReference type="GO" id="GO:0015297">
    <property type="term" value="F:antiporter activity"/>
    <property type="evidence" value="ECO:0007669"/>
    <property type="project" value="TreeGrafter"/>
</dbReference>
<protein>
    <submittedName>
        <fullName evidence="10">Small multidrug resistance protein</fullName>
    </submittedName>
</protein>
<dbReference type="SUPFAM" id="SSF103481">
    <property type="entry name" value="Multidrug resistance efflux transporter EmrE"/>
    <property type="match status" value="1"/>
</dbReference>
<accession>D8K9T3</accession>
<keyword evidence="6 9" id="KW-0472">Membrane</keyword>
<evidence type="ECO:0000256" key="9">
    <source>
        <dbReference type="SAM" id="Phobius"/>
    </source>
</evidence>
<name>D8K9T3_NITWC</name>
<dbReference type="GO" id="GO:1990961">
    <property type="term" value="P:xenobiotic detoxification by transmembrane export across the plasma membrane"/>
    <property type="evidence" value="ECO:0007669"/>
    <property type="project" value="UniProtKB-ARBA"/>
</dbReference>
<comment type="similarity">
    <text evidence="7 8">Belongs to the drug/metabolite transporter (DMT) superfamily. Small multidrug resistance (SMR) (TC 2.A.7.1) family.</text>
</comment>
<comment type="subcellular location">
    <subcellularLocation>
        <location evidence="1 8">Cell membrane</location>
        <topology evidence="1 8">Multi-pass membrane protein</topology>
    </subcellularLocation>
</comment>